<name>A0AAE1DKM7_9GAST</name>
<accession>A0AAE1DKM7</accession>
<evidence type="ECO:0000313" key="2">
    <source>
        <dbReference type="Proteomes" id="UP001283361"/>
    </source>
</evidence>
<evidence type="ECO:0000313" key="1">
    <source>
        <dbReference type="EMBL" id="KAK3773295.1"/>
    </source>
</evidence>
<dbReference type="Proteomes" id="UP001283361">
    <property type="component" value="Unassembled WGS sequence"/>
</dbReference>
<organism evidence="1 2">
    <name type="scientific">Elysia crispata</name>
    <name type="common">lettuce slug</name>
    <dbReference type="NCBI Taxonomy" id="231223"/>
    <lineage>
        <taxon>Eukaryota</taxon>
        <taxon>Metazoa</taxon>
        <taxon>Spiralia</taxon>
        <taxon>Lophotrochozoa</taxon>
        <taxon>Mollusca</taxon>
        <taxon>Gastropoda</taxon>
        <taxon>Heterobranchia</taxon>
        <taxon>Euthyneura</taxon>
        <taxon>Panpulmonata</taxon>
        <taxon>Sacoglossa</taxon>
        <taxon>Placobranchoidea</taxon>
        <taxon>Plakobranchidae</taxon>
        <taxon>Elysia</taxon>
    </lineage>
</organism>
<keyword evidence="2" id="KW-1185">Reference proteome</keyword>
<gene>
    <name evidence="1" type="ORF">RRG08_023182</name>
</gene>
<dbReference type="AlphaFoldDB" id="A0AAE1DKM7"/>
<protein>
    <submittedName>
        <fullName evidence="1">Uncharacterized protein</fullName>
    </submittedName>
</protein>
<dbReference type="EMBL" id="JAWDGP010003545">
    <property type="protein sequence ID" value="KAK3773295.1"/>
    <property type="molecule type" value="Genomic_DNA"/>
</dbReference>
<proteinExistence type="predicted"/>
<sequence>MVNKTFLAHPYIKPLAKFRDVAELTLLAFLLRILGLKGFKGCEDVCLTSNSPSSSGNVICTGDRSRVRYNQSSHVVARIERTLPDSNL</sequence>
<comment type="caution">
    <text evidence="1">The sequence shown here is derived from an EMBL/GenBank/DDBJ whole genome shotgun (WGS) entry which is preliminary data.</text>
</comment>
<reference evidence="1" key="1">
    <citation type="journal article" date="2023" name="G3 (Bethesda)">
        <title>A reference genome for the long-term kleptoplast-retaining sea slug Elysia crispata morphotype clarki.</title>
        <authorList>
            <person name="Eastman K.E."/>
            <person name="Pendleton A.L."/>
            <person name="Shaikh M.A."/>
            <person name="Suttiyut T."/>
            <person name="Ogas R."/>
            <person name="Tomko P."/>
            <person name="Gavelis G."/>
            <person name="Widhalm J.R."/>
            <person name="Wisecaver J.H."/>
        </authorList>
    </citation>
    <scope>NUCLEOTIDE SEQUENCE</scope>
    <source>
        <strain evidence="1">ECLA1</strain>
    </source>
</reference>